<evidence type="ECO:0000313" key="1">
    <source>
        <dbReference type="EMBL" id="AHG87514.1"/>
    </source>
</evidence>
<reference evidence="1 2" key="1">
    <citation type="submission" date="2013-12" db="EMBL/GenBank/DDBJ databases">
        <title>Annotation of the Bibersteinia trehalosi USDA-ARS-USMARC-190 complete genome.</title>
        <authorList>
            <person name="Harhay G.P."/>
            <person name="McVey S."/>
            <person name="Clawson M.L."/>
            <person name="Bono J."/>
            <person name="Heaton M.P."/>
            <person name="Chitko-Mckown C.G."/>
            <person name="Harhay D.M."/>
            <person name="Smith T.P.L."/>
        </authorList>
    </citation>
    <scope>NUCLEOTIDE SEQUENCE [LARGE SCALE GENOMIC DNA]</scope>
    <source>
        <strain evidence="1 2">USDA-ARS-USMARC-190</strain>
    </source>
</reference>
<organism evidence="1 2">
    <name type="scientific">Bibersteinia trehalosi USDA-ARS-USMARC-190</name>
    <dbReference type="NCBI Taxonomy" id="1263832"/>
    <lineage>
        <taxon>Bacteria</taxon>
        <taxon>Pseudomonadati</taxon>
        <taxon>Pseudomonadota</taxon>
        <taxon>Gammaproteobacteria</taxon>
        <taxon>Pasteurellales</taxon>
        <taxon>Pasteurellaceae</taxon>
        <taxon>Bibersteinia</taxon>
    </lineage>
</organism>
<evidence type="ECO:0000313" key="2">
    <source>
        <dbReference type="Proteomes" id="UP000019086"/>
    </source>
</evidence>
<dbReference type="EMBL" id="CP006956">
    <property type="protein sequence ID" value="AHG87514.1"/>
    <property type="molecule type" value="Genomic_DNA"/>
</dbReference>
<dbReference type="Proteomes" id="UP000019086">
    <property type="component" value="Chromosome"/>
</dbReference>
<proteinExistence type="predicted"/>
<name>W0R8R1_BIBTR</name>
<sequence length="38" mass="4306">MGEIKSTLVIFRSINTSGKNLAKFYKTENQNGQSYSLH</sequence>
<dbReference type="KEGG" id="btra:F544_22860"/>
<dbReference type="AlphaFoldDB" id="W0R8R1"/>
<accession>W0R8R1</accession>
<gene>
    <name evidence="1" type="ORF">F544_22860</name>
</gene>
<dbReference type="HOGENOM" id="CLU_3325033_0_0_6"/>
<protein>
    <submittedName>
        <fullName evidence="1">Uncharacterized protein</fullName>
    </submittedName>
</protein>
<dbReference type="PATRIC" id="fig|1263832.3.peg.2272"/>